<dbReference type="PANTHER" id="PTHR30189:SF1">
    <property type="entry name" value="LPS-ASSEMBLY PROTEIN LPTD"/>
    <property type="match status" value="1"/>
</dbReference>
<dbReference type="AlphaFoldDB" id="A0A4R1B5G1"/>
<dbReference type="InterPro" id="IPR007543">
    <property type="entry name" value="LptD_C"/>
</dbReference>
<keyword evidence="3" id="KW-1185">Reference proteome</keyword>
<name>A0A4R1B5G1_9PROT</name>
<dbReference type="PANTHER" id="PTHR30189">
    <property type="entry name" value="LPS-ASSEMBLY PROTEIN"/>
    <property type="match status" value="1"/>
</dbReference>
<evidence type="ECO:0000259" key="1">
    <source>
        <dbReference type="Pfam" id="PF04453"/>
    </source>
</evidence>
<evidence type="ECO:0000313" key="3">
    <source>
        <dbReference type="Proteomes" id="UP000295443"/>
    </source>
</evidence>
<proteinExistence type="predicted"/>
<dbReference type="InterPro" id="IPR050218">
    <property type="entry name" value="LptD"/>
</dbReference>
<dbReference type="GO" id="GO:1990351">
    <property type="term" value="C:transporter complex"/>
    <property type="evidence" value="ECO:0007669"/>
    <property type="project" value="TreeGrafter"/>
</dbReference>
<sequence length="208" mass="23948">MMSKRGVQLGAEFRYLEPDYRGQIGIEALPYDAMTGKGRYRGRIEHQQDFTSRLSGELLVDSVSDSTYFTDLSNLVNQTSQVLLPRRGSLTYDGDWWTLTGRVQTYQLLQDPASPITRPYERLPQILFNANQNAHLLGSTLQFNLDSETVRFEHKSSDKAVGNRFYAYPSVEATFERTYGYIRPKVGWHYTVYDLDRNPDPNDASVLW</sequence>
<dbReference type="OrthoDB" id="9760225at2"/>
<protein>
    <submittedName>
        <fullName evidence="2">LPS-assembly protein LptD</fullName>
    </submittedName>
</protein>
<dbReference type="EMBL" id="SJZB01000049">
    <property type="protein sequence ID" value="TCJ11737.1"/>
    <property type="molecule type" value="Genomic_DNA"/>
</dbReference>
<organism evidence="2 3">
    <name type="scientific">Parasulfuritortus cantonensis</name>
    <dbReference type="NCBI Taxonomy" id="2528202"/>
    <lineage>
        <taxon>Bacteria</taxon>
        <taxon>Pseudomonadati</taxon>
        <taxon>Pseudomonadota</taxon>
        <taxon>Betaproteobacteria</taxon>
        <taxon>Nitrosomonadales</taxon>
        <taxon>Thiobacillaceae</taxon>
        <taxon>Parasulfuritortus</taxon>
    </lineage>
</organism>
<comment type="caution">
    <text evidence="2">The sequence shown here is derived from an EMBL/GenBank/DDBJ whole genome shotgun (WGS) entry which is preliminary data.</text>
</comment>
<evidence type="ECO:0000313" key="2">
    <source>
        <dbReference type="EMBL" id="TCJ11737.1"/>
    </source>
</evidence>
<reference evidence="2 3" key="1">
    <citation type="submission" date="2019-03" db="EMBL/GenBank/DDBJ databases">
        <title>Genome sequence of Thiobacillaceae bacterium LSR1, a sulfur-oxidizing bacterium isolated from freshwater sediment.</title>
        <authorList>
            <person name="Li S."/>
        </authorList>
    </citation>
    <scope>NUCLEOTIDE SEQUENCE [LARGE SCALE GENOMIC DNA]</scope>
    <source>
        <strain evidence="2 3">LSR1</strain>
    </source>
</reference>
<gene>
    <name evidence="2" type="primary">lptD</name>
    <name evidence="2" type="ORF">EZJ19_13825</name>
</gene>
<feature type="non-terminal residue" evidence="2">
    <location>
        <position position="208"/>
    </location>
</feature>
<dbReference type="Pfam" id="PF04453">
    <property type="entry name" value="LptD"/>
    <property type="match status" value="1"/>
</dbReference>
<dbReference type="GO" id="GO:0061024">
    <property type="term" value="P:membrane organization"/>
    <property type="evidence" value="ECO:0007669"/>
    <property type="project" value="InterPro"/>
</dbReference>
<feature type="domain" description="LptD C-terminal" evidence="1">
    <location>
        <begin position="39"/>
        <end position="203"/>
    </location>
</feature>
<accession>A0A4R1B5G1</accession>
<dbReference type="Proteomes" id="UP000295443">
    <property type="component" value="Unassembled WGS sequence"/>
</dbReference>
<dbReference type="GO" id="GO:0009279">
    <property type="term" value="C:cell outer membrane"/>
    <property type="evidence" value="ECO:0007669"/>
    <property type="project" value="TreeGrafter"/>
</dbReference>